<feature type="modified residue" description="4-aspartylphosphate" evidence="2">
    <location>
        <position position="52"/>
    </location>
</feature>
<dbReference type="GO" id="GO:0000160">
    <property type="term" value="P:phosphorelay signal transduction system"/>
    <property type="evidence" value="ECO:0007669"/>
    <property type="project" value="InterPro"/>
</dbReference>
<evidence type="ECO:0000313" key="4">
    <source>
        <dbReference type="EMBL" id="OHA20558.1"/>
    </source>
</evidence>
<dbReference type="AlphaFoldDB" id="A0A1G2M9M6"/>
<dbReference type="InterPro" id="IPR050595">
    <property type="entry name" value="Bact_response_regulator"/>
</dbReference>
<proteinExistence type="predicted"/>
<dbReference type="CDD" id="cd17574">
    <property type="entry name" value="REC_OmpR"/>
    <property type="match status" value="1"/>
</dbReference>
<evidence type="ECO:0000259" key="3">
    <source>
        <dbReference type="PROSITE" id="PS50110"/>
    </source>
</evidence>
<reference evidence="4 5" key="1">
    <citation type="journal article" date="2016" name="Nat. Commun.">
        <title>Thousands of microbial genomes shed light on interconnected biogeochemical processes in an aquifer system.</title>
        <authorList>
            <person name="Anantharaman K."/>
            <person name="Brown C.T."/>
            <person name="Hug L.A."/>
            <person name="Sharon I."/>
            <person name="Castelle C.J."/>
            <person name="Probst A.J."/>
            <person name="Thomas B.C."/>
            <person name="Singh A."/>
            <person name="Wilkins M.J."/>
            <person name="Karaoz U."/>
            <person name="Brodie E.L."/>
            <person name="Williams K.H."/>
            <person name="Hubbard S.S."/>
            <person name="Banfield J.F."/>
        </authorList>
    </citation>
    <scope>NUCLEOTIDE SEQUENCE [LARGE SCALE GENOMIC DNA]</scope>
</reference>
<feature type="modified residue" description="4-aspartylphosphate" evidence="2">
    <location>
        <position position="200"/>
    </location>
</feature>
<organism evidence="4 5">
    <name type="scientific">Candidatus Taylorbacteria bacterium RIFCSPHIGHO2_01_FULL_51_15</name>
    <dbReference type="NCBI Taxonomy" id="1802304"/>
    <lineage>
        <taxon>Bacteria</taxon>
        <taxon>Candidatus Tayloriibacteriota</taxon>
    </lineage>
</organism>
<keyword evidence="1 2" id="KW-0597">Phosphoprotein</keyword>
<dbReference type="Gene3D" id="3.40.50.2300">
    <property type="match status" value="2"/>
</dbReference>
<dbReference type="SMART" id="SM00448">
    <property type="entry name" value="REC"/>
    <property type="match status" value="2"/>
</dbReference>
<dbReference type="Proteomes" id="UP000178121">
    <property type="component" value="Unassembled WGS sequence"/>
</dbReference>
<evidence type="ECO:0000256" key="1">
    <source>
        <dbReference type="ARBA" id="ARBA00022553"/>
    </source>
</evidence>
<dbReference type="Pfam" id="PF00072">
    <property type="entry name" value="Response_reg"/>
    <property type="match status" value="2"/>
</dbReference>
<accession>A0A1G2M9M6</accession>
<dbReference type="SUPFAM" id="SSF52172">
    <property type="entry name" value="CheY-like"/>
    <property type="match status" value="2"/>
</dbReference>
<feature type="domain" description="Response regulatory" evidence="3">
    <location>
        <begin position="151"/>
        <end position="268"/>
    </location>
</feature>
<dbReference type="PROSITE" id="PS50110">
    <property type="entry name" value="RESPONSE_REGULATORY"/>
    <property type="match status" value="2"/>
</dbReference>
<evidence type="ECO:0000256" key="2">
    <source>
        <dbReference type="PROSITE-ProRule" id="PRU00169"/>
    </source>
</evidence>
<dbReference type="InterPro" id="IPR011006">
    <property type="entry name" value="CheY-like_superfamily"/>
</dbReference>
<name>A0A1G2M9M6_9BACT</name>
<dbReference type="PANTHER" id="PTHR44591">
    <property type="entry name" value="STRESS RESPONSE REGULATOR PROTEIN 1"/>
    <property type="match status" value="1"/>
</dbReference>
<sequence length="276" mass="30214">MSKVLIIEDDIFLGDVLVKKLSVSGYETRLARDGATGLKEIHAWKPDLILLDIILPQMNGYEVLEAKQKDKTIAAIPVIVISNSGQPVEINRALALGVKDYLVKAQFDPEEVIVKVGLQLGKEGVKTVIGNAEPERARAPLPNTPTLSGRKIMWIEDDKFLSDIIARKLSQQGCVLMHTTEGEEALRMLEKQKPDLILLDILLSGIDGFEILTRLKGDEKTRSIPVILLSNLGQREDIDRGKKLGAARFLVKATVTLDEIVGEIKAVLGQAPASGL</sequence>
<protein>
    <recommendedName>
        <fullName evidence="3">Response regulatory domain-containing protein</fullName>
    </recommendedName>
</protein>
<dbReference type="EMBL" id="MHRI01000028">
    <property type="protein sequence ID" value="OHA20558.1"/>
    <property type="molecule type" value="Genomic_DNA"/>
</dbReference>
<gene>
    <name evidence="4" type="ORF">A2849_03035</name>
</gene>
<comment type="caution">
    <text evidence="4">The sequence shown here is derived from an EMBL/GenBank/DDBJ whole genome shotgun (WGS) entry which is preliminary data.</text>
</comment>
<feature type="domain" description="Response regulatory" evidence="3">
    <location>
        <begin position="3"/>
        <end position="119"/>
    </location>
</feature>
<evidence type="ECO:0000313" key="5">
    <source>
        <dbReference type="Proteomes" id="UP000178121"/>
    </source>
</evidence>
<dbReference type="InterPro" id="IPR001789">
    <property type="entry name" value="Sig_transdc_resp-reg_receiver"/>
</dbReference>
<dbReference type="PANTHER" id="PTHR44591:SF3">
    <property type="entry name" value="RESPONSE REGULATORY DOMAIN-CONTAINING PROTEIN"/>
    <property type="match status" value="1"/>
</dbReference>